<feature type="compositionally biased region" description="Low complexity" evidence="8">
    <location>
        <begin position="415"/>
        <end position="426"/>
    </location>
</feature>
<evidence type="ECO:0000259" key="10">
    <source>
        <dbReference type="PROSITE" id="PS50011"/>
    </source>
</evidence>
<dbReference type="InterPro" id="IPR011009">
    <property type="entry name" value="Kinase-like_dom_sf"/>
</dbReference>
<keyword evidence="4 7" id="KW-0547">Nucleotide-binding</keyword>
<dbReference type="InterPro" id="IPR050660">
    <property type="entry name" value="NEK_Ser/Thr_kinase"/>
</dbReference>
<name>A0A917Y6K9_9ACTN</name>
<evidence type="ECO:0000256" key="6">
    <source>
        <dbReference type="ARBA" id="ARBA00022840"/>
    </source>
</evidence>
<dbReference type="GO" id="GO:0005524">
    <property type="term" value="F:ATP binding"/>
    <property type="evidence" value="ECO:0007669"/>
    <property type="project" value="UniProtKB-UniRule"/>
</dbReference>
<feature type="binding site" evidence="7">
    <location>
        <position position="68"/>
    </location>
    <ligand>
        <name>ATP</name>
        <dbReference type="ChEBI" id="CHEBI:30616"/>
    </ligand>
</feature>
<proteinExistence type="inferred from homology"/>
<dbReference type="Gene3D" id="3.30.200.20">
    <property type="entry name" value="Phosphorylase Kinase, domain 1"/>
    <property type="match status" value="1"/>
</dbReference>
<protein>
    <recommendedName>
        <fullName evidence="2">non-specific serine/threonine protein kinase</fullName>
        <ecNumber evidence="2">2.7.11.1</ecNumber>
    </recommendedName>
</protein>
<feature type="compositionally biased region" description="Low complexity" evidence="8">
    <location>
        <begin position="355"/>
        <end position="368"/>
    </location>
</feature>
<keyword evidence="3" id="KW-0808">Transferase</keyword>
<dbReference type="EC" id="2.7.11.1" evidence="2"/>
<evidence type="ECO:0000256" key="5">
    <source>
        <dbReference type="ARBA" id="ARBA00022777"/>
    </source>
</evidence>
<evidence type="ECO:0000256" key="2">
    <source>
        <dbReference type="ARBA" id="ARBA00012513"/>
    </source>
</evidence>
<feature type="compositionally biased region" description="Low complexity" evidence="8">
    <location>
        <begin position="516"/>
        <end position="537"/>
    </location>
</feature>
<gene>
    <name evidence="11" type="ORF">GCM10011579_050430</name>
</gene>
<dbReference type="InterPro" id="IPR017441">
    <property type="entry name" value="Protein_kinase_ATP_BS"/>
</dbReference>
<keyword evidence="9" id="KW-1133">Transmembrane helix</keyword>
<dbReference type="GO" id="GO:0004674">
    <property type="term" value="F:protein serine/threonine kinase activity"/>
    <property type="evidence" value="ECO:0007669"/>
    <property type="project" value="UniProtKB-EC"/>
</dbReference>
<dbReference type="AlphaFoldDB" id="A0A917Y6K9"/>
<dbReference type="PROSITE" id="PS50011">
    <property type="entry name" value="PROTEIN_KINASE_DOM"/>
    <property type="match status" value="1"/>
</dbReference>
<dbReference type="PANTHER" id="PTHR43671:SF13">
    <property type="entry name" value="SERINE_THREONINE-PROTEIN KINASE NEK2"/>
    <property type="match status" value="1"/>
</dbReference>
<keyword evidence="6 7" id="KW-0067">ATP-binding</keyword>
<feature type="region of interest" description="Disordered" evidence="8">
    <location>
        <begin position="320"/>
        <end position="431"/>
    </location>
</feature>
<dbReference type="SMART" id="SM00220">
    <property type="entry name" value="S_TKc"/>
    <property type="match status" value="1"/>
</dbReference>
<accession>A0A917Y6K9</accession>
<dbReference type="SUPFAM" id="SSF56112">
    <property type="entry name" value="Protein kinase-like (PK-like)"/>
    <property type="match status" value="1"/>
</dbReference>
<dbReference type="PROSITE" id="PS00108">
    <property type="entry name" value="PROTEIN_KINASE_ST"/>
    <property type="match status" value="1"/>
</dbReference>
<feature type="compositionally biased region" description="Low complexity" evidence="8">
    <location>
        <begin position="473"/>
        <end position="508"/>
    </location>
</feature>
<dbReference type="Proteomes" id="UP000600365">
    <property type="component" value="Unassembled WGS sequence"/>
</dbReference>
<dbReference type="EMBL" id="BMMM01000009">
    <property type="protein sequence ID" value="GGN72859.1"/>
    <property type="molecule type" value="Genomic_DNA"/>
</dbReference>
<comment type="caution">
    <text evidence="11">The sequence shown here is derived from an EMBL/GenBank/DDBJ whole genome shotgun (WGS) entry which is preliminary data.</text>
</comment>
<dbReference type="PROSITE" id="PS00107">
    <property type="entry name" value="PROTEIN_KINASE_ATP"/>
    <property type="match status" value="1"/>
</dbReference>
<evidence type="ECO:0000256" key="1">
    <source>
        <dbReference type="ARBA" id="ARBA00010886"/>
    </source>
</evidence>
<feature type="domain" description="Protein kinase" evidence="10">
    <location>
        <begin position="40"/>
        <end position="301"/>
    </location>
</feature>
<dbReference type="CDD" id="cd14014">
    <property type="entry name" value="STKc_PknB_like"/>
    <property type="match status" value="1"/>
</dbReference>
<evidence type="ECO:0000256" key="3">
    <source>
        <dbReference type="ARBA" id="ARBA00022679"/>
    </source>
</evidence>
<reference evidence="11 12" key="1">
    <citation type="journal article" date="2014" name="Int. J. Syst. Evol. Microbiol.">
        <title>Complete genome sequence of Corynebacterium casei LMG S-19264T (=DSM 44701T), isolated from a smear-ripened cheese.</title>
        <authorList>
            <consortium name="US DOE Joint Genome Institute (JGI-PGF)"/>
            <person name="Walter F."/>
            <person name="Albersmeier A."/>
            <person name="Kalinowski J."/>
            <person name="Ruckert C."/>
        </authorList>
    </citation>
    <scope>NUCLEOTIDE SEQUENCE [LARGE SCALE GENOMIC DNA]</scope>
    <source>
        <strain evidence="11 12">CGMCC 4.7111</strain>
    </source>
</reference>
<dbReference type="InterPro" id="IPR000719">
    <property type="entry name" value="Prot_kinase_dom"/>
</dbReference>
<organism evidence="11 12">
    <name type="scientific">Streptomyces albiflavescens</name>
    <dbReference type="NCBI Taxonomy" id="1623582"/>
    <lineage>
        <taxon>Bacteria</taxon>
        <taxon>Bacillati</taxon>
        <taxon>Actinomycetota</taxon>
        <taxon>Actinomycetes</taxon>
        <taxon>Kitasatosporales</taxon>
        <taxon>Streptomycetaceae</taxon>
        <taxon>Streptomyces</taxon>
    </lineage>
</organism>
<feature type="region of interest" description="Disordered" evidence="8">
    <location>
        <begin position="457"/>
        <end position="537"/>
    </location>
</feature>
<evidence type="ECO:0000256" key="8">
    <source>
        <dbReference type="SAM" id="MobiDB-lite"/>
    </source>
</evidence>
<feature type="compositionally biased region" description="Gly residues" evidence="8">
    <location>
        <begin position="334"/>
        <end position="354"/>
    </location>
</feature>
<evidence type="ECO:0000256" key="7">
    <source>
        <dbReference type="PROSITE-ProRule" id="PRU10141"/>
    </source>
</evidence>
<feature type="transmembrane region" description="Helical" evidence="9">
    <location>
        <begin position="435"/>
        <end position="457"/>
    </location>
</feature>
<keyword evidence="9" id="KW-0812">Transmembrane</keyword>
<keyword evidence="12" id="KW-1185">Reference proteome</keyword>
<evidence type="ECO:0000256" key="4">
    <source>
        <dbReference type="ARBA" id="ARBA00022741"/>
    </source>
</evidence>
<dbReference type="InterPro" id="IPR008271">
    <property type="entry name" value="Ser/Thr_kinase_AS"/>
</dbReference>
<keyword evidence="5" id="KW-0418">Kinase</keyword>
<sequence length="663" mass="67076">MQWGHRADLGVEWRVLSNGGPGAGSFQPLEDGDPQVVGGYRLVARLGAGGMGRVYLSHTPGGRAVAVKVIRPELAENAEFRKRFRAEVAAASRVHGLYTAPVVDSDTEGSIPWCATAYVPGPSLADAVHDHGPLPVDTVLRLIAGVAEALQAVHREAIVHRDLKPSNVLLAADGPRVIDFGVARAADATSVTQSGTALGTVAYMAPEQVLGAEAAPSADVFALGQTAVFAATGGAAFGDGDPHAVLYRVVHEQPDLSHVPGEIRELVAWCLRKPAAERPSVEEVIRSVSTMQAHRGDDALFTSGAWLPGELAAGIAARTDEADQARAGAPQGAHGPGGSGPTPGGFGPAPGGFGPAHAGSGPAHAGSGPTPGGFGPPMAYSPTSPSHAALPGPFVMGHPAAPEAYAPPAGPQPQEPAAARTSSVTTGGKGRRGRVWMVAAAAVVLVACGATAALLLVPGNGDRSDDRAREVAASRSAEAATTSPSPSGSPSTTTSKKPKPVKSTLLPSPSGPPTPTRAATSAPASAASSEPAAPKAPVPVTYAGIRMTASHDLYLGDTPVRSKADTGSSDEDLTYAVYSSGAVLAPGTTSGSSLALLPVGRQASLDVCKAATGYKSYIWVKDLTVGQQMCVISGTGHVGLVTYRGSSGTTYATLDVKVWRNAA</sequence>
<feature type="compositionally biased region" description="Basic and acidic residues" evidence="8">
    <location>
        <begin position="462"/>
        <end position="472"/>
    </location>
</feature>
<evidence type="ECO:0000256" key="9">
    <source>
        <dbReference type="SAM" id="Phobius"/>
    </source>
</evidence>
<evidence type="ECO:0000313" key="11">
    <source>
        <dbReference type="EMBL" id="GGN72859.1"/>
    </source>
</evidence>
<comment type="similarity">
    <text evidence="1">Belongs to the protein kinase superfamily. NEK Ser/Thr protein kinase family. NIMA subfamily.</text>
</comment>
<evidence type="ECO:0000313" key="12">
    <source>
        <dbReference type="Proteomes" id="UP000600365"/>
    </source>
</evidence>
<dbReference type="Pfam" id="PF00069">
    <property type="entry name" value="Pkinase"/>
    <property type="match status" value="1"/>
</dbReference>
<dbReference type="PANTHER" id="PTHR43671">
    <property type="entry name" value="SERINE/THREONINE-PROTEIN KINASE NEK"/>
    <property type="match status" value="1"/>
</dbReference>
<keyword evidence="9" id="KW-0472">Membrane</keyword>
<dbReference type="Gene3D" id="1.10.510.10">
    <property type="entry name" value="Transferase(Phosphotransferase) domain 1"/>
    <property type="match status" value="1"/>
</dbReference>